<gene>
    <name evidence="9" type="ORF">H9810_09370</name>
</gene>
<feature type="transmembrane region" description="Helical" evidence="7">
    <location>
        <begin position="50"/>
        <end position="72"/>
    </location>
</feature>
<dbReference type="GO" id="GO:0055085">
    <property type="term" value="P:transmembrane transport"/>
    <property type="evidence" value="ECO:0007669"/>
    <property type="project" value="InterPro"/>
</dbReference>
<feature type="transmembrane region" description="Helical" evidence="7">
    <location>
        <begin position="164"/>
        <end position="184"/>
    </location>
</feature>
<feature type="transmembrane region" description="Helical" evidence="7">
    <location>
        <begin position="123"/>
        <end position="143"/>
    </location>
</feature>
<dbReference type="Proteomes" id="UP000824031">
    <property type="component" value="Unassembled WGS sequence"/>
</dbReference>
<comment type="caution">
    <text evidence="9">The sequence shown here is derived from an EMBL/GenBank/DDBJ whole genome shotgun (WGS) entry which is preliminary data.</text>
</comment>
<keyword evidence="2" id="KW-0813">Transport</keyword>
<protein>
    <submittedName>
        <fullName evidence="9">Anion permease</fullName>
    </submittedName>
</protein>
<dbReference type="PANTHER" id="PTHR43302:SF5">
    <property type="entry name" value="TRANSPORTER ARSB-RELATED"/>
    <property type="match status" value="1"/>
</dbReference>
<evidence type="ECO:0000256" key="7">
    <source>
        <dbReference type="SAM" id="Phobius"/>
    </source>
</evidence>
<sequence>MKSGWGQRCVAFFKKETVLCIAAVLAVVSMGINPPSAAYAGYIDWNTLALLFGLMAVMKGFQKAGVFVWLGNCLLRRTDTTRKMLFVLVFLPFVCSMVITNDVSLITFVPFALIVLHMAGQDWLVVPLVVLQTVAANLGSMLTPMGNPQNLYLYTKSGLSFGEFVLLVLPYAAVSALCLALLILRCDSVPVQAAPVQSKLAGPATLGVYAAGFALCLLAIFDVLPPLAVAAVVAVVLLFYDRQVLASVDYALLGTFIAFFVFIGNLGGVGWFRDFLAAVLDGHVVIVSVLASQVISNVPAALLLSGFTDQWRDLIVGCNLGGLGTLIASMASLISYKMVAQNSPERRNTYLVWFTACNVGMLVLLLALNWIL</sequence>
<feature type="domain" description="Citrate transporter-like" evidence="8">
    <location>
        <begin position="19"/>
        <end position="304"/>
    </location>
</feature>
<evidence type="ECO:0000256" key="3">
    <source>
        <dbReference type="ARBA" id="ARBA00022475"/>
    </source>
</evidence>
<dbReference type="PANTHER" id="PTHR43302">
    <property type="entry name" value="TRANSPORTER ARSB-RELATED"/>
    <property type="match status" value="1"/>
</dbReference>
<feature type="transmembrane region" description="Helical" evidence="7">
    <location>
        <begin position="284"/>
        <end position="307"/>
    </location>
</feature>
<dbReference type="EMBL" id="DXBO01000134">
    <property type="protein sequence ID" value="HIZ48917.1"/>
    <property type="molecule type" value="Genomic_DNA"/>
</dbReference>
<dbReference type="InterPro" id="IPR004680">
    <property type="entry name" value="Cit_transptr-like_dom"/>
</dbReference>
<dbReference type="Pfam" id="PF03600">
    <property type="entry name" value="CitMHS"/>
    <property type="match status" value="1"/>
</dbReference>
<organism evidence="9 10">
    <name type="scientific">Candidatus Gemmiger excrementavium</name>
    <dbReference type="NCBI Taxonomy" id="2838608"/>
    <lineage>
        <taxon>Bacteria</taxon>
        <taxon>Bacillati</taxon>
        <taxon>Bacillota</taxon>
        <taxon>Clostridia</taxon>
        <taxon>Eubacteriales</taxon>
        <taxon>Gemmiger</taxon>
    </lineage>
</organism>
<keyword evidence="3" id="KW-1003">Cell membrane</keyword>
<feature type="transmembrane region" description="Helical" evidence="7">
    <location>
        <begin position="206"/>
        <end position="239"/>
    </location>
</feature>
<feature type="transmembrane region" description="Helical" evidence="7">
    <location>
        <begin position="251"/>
        <end position="272"/>
    </location>
</feature>
<evidence type="ECO:0000313" key="9">
    <source>
        <dbReference type="EMBL" id="HIZ48917.1"/>
    </source>
</evidence>
<name>A0A9D2F4H5_9FIRM</name>
<evidence type="ECO:0000256" key="4">
    <source>
        <dbReference type="ARBA" id="ARBA00022692"/>
    </source>
</evidence>
<accession>A0A9D2F4H5</accession>
<evidence type="ECO:0000256" key="5">
    <source>
        <dbReference type="ARBA" id="ARBA00022989"/>
    </source>
</evidence>
<reference evidence="9" key="2">
    <citation type="submission" date="2021-04" db="EMBL/GenBank/DDBJ databases">
        <authorList>
            <person name="Gilroy R."/>
        </authorList>
    </citation>
    <scope>NUCLEOTIDE SEQUENCE</scope>
    <source>
        <strain evidence="9">3436</strain>
    </source>
</reference>
<comment type="subcellular location">
    <subcellularLocation>
        <location evidence="1">Cell membrane</location>
        <topology evidence="1">Multi-pass membrane protein</topology>
    </subcellularLocation>
</comment>
<proteinExistence type="predicted"/>
<evidence type="ECO:0000256" key="2">
    <source>
        <dbReference type="ARBA" id="ARBA00022448"/>
    </source>
</evidence>
<dbReference type="AlphaFoldDB" id="A0A9D2F4H5"/>
<feature type="transmembrane region" description="Helical" evidence="7">
    <location>
        <begin position="314"/>
        <end position="338"/>
    </location>
</feature>
<evidence type="ECO:0000259" key="8">
    <source>
        <dbReference type="Pfam" id="PF03600"/>
    </source>
</evidence>
<keyword evidence="4 7" id="KW-0812">Transmembrane</keyword>
<reference evidence="9" key="1">
    <citation type="journal article" date="2021" name="PeerJ">
        <title>Extensive microbial diversity within the chicken gut microbiome revealed by metagenomics and culture.</title>
        <authorList>
            <person name="Gilroy R."/>
            <person name="Ravi A."/>
            <person name="Getino M."/>
            <person name="Pursley I."/>
            <person name="Horton D.L."/>
            <person name="Alikhan N.F."/>
            <person name="Baker D."/>
            <person name="Gharbi K."/>
            <person name="Hall N."/>
            <person name="Watson M."/>
            <person name="Adriaenssens E.M."/>
            <person name="Foster-Nyarko E."/>
            <person name="Jarju S."/>
            <person name="Secka A."/>
            <person name="Antonio M."/>
            <person name="Oren A."/>
            <person name="Chaudhuri R.R."/>
            <person name="La Ragione R."/>
            <person name="Hildebrand F."/>
            <person name="Pallen M.J."/>
        </authorList>
    </citation>
    <scope>NUCLEOTIDE SEQUENCE</scope>
    <source>
        <strain evidence="9">3436</strain>
    </source>
</reference>
<feature type="transmembrane region" description="Helical" evidence="7">
    <location>
        <begin position="350"/>
        <end position="371"/>
    </location>
</feature>
<evidence type="ECO:0000256" key="6">
    <source>
        <dbReference type="ARBA" id="ARBA00023136"/>
    </source>
</evidence>
<evidence type="ECO:0000256" key="1">
    <source>
        <dbReference type="ARBA" id="ARBA00004651"/>
    </source>
</evidence>
<keyword evidence="6 7" id="KW-0472">Membrane</keyword>
<dbReference type="GO" id="GO:0005886">
    <property type="term" value="C:plasma membrane"/>
    <property type="evidence" value="ECO:0007669"/>
    <property type="project" value="UniProtKB-SubCell"/>
</dbReference>
<keyword evidence="5 7" id="KW-1133">Transmembrane helix</keyword>
<evidence type="ECO:0000313" key="10">
    <source>
        <dbReference type="Proteomes" id="UP000824031"/>
    </source>
</evidence>
<feature type="transmembrane region" description="Helical" evidence="7">
    <location>
        <begin position="84"/>
        <end position="117"/>
    </location>
</feature>